<reference evidence="1 2" key="1">
    <citation type="submission" date="2021-05" db="EMBL/GenBank/DDBJ databases">
        <title>A Polyphasic approach of four new species of the genus Ohtaekwangia: Ohtaekwangia histidinii sp. nov., Ohtaekwangia cretensis sp. nov., Ohtaekwangia indiensis sp. nov., Ohtaekwangia reichenbachii sp. nov. from diverse environment.</title>
        <authorList>
            <person name="Octaviana S."/>
        </authorList>
    </citation>
    <scope>NUCLEOTIDE SEQUENCE [LARGE SCALE GENOMIC DNA]</scope>
    <source>
        <strain evidence="1 2">PWU37</strain>
    </source>
</reference>
<dbReference type="Proteomes" id="UP001319180">
    <property type="component" value="Unassembled WGS sequence"/>
</dbReference>
<organism evidence="1 2">
    <name type="scientific">Dawidia soli</name>
    <dbReference type="NCBI Taxonomy" id="2782352"/>
    <lineage>
        <taxon>Bacteria</taxon>
        <taxon>Pseudomonadati</taxon>
        <taxon>Bacteroidota</taxon>
        <taxon>Cytophagia</taxon>
        <taxon>Cytophagales</taxon>
        <taxon>Chryseotaleaceae</taxon>
        <taxon>Dawidia</taxon>
    </lineage>
</organism>
<dbReference type="EMBL" id="JAHESC010000066">
    <property type="protein sequence ID" value="MBT1690441.1"/>
    <property type="molecule type" value="Genomic_DNA"/>
</dbReference>
<keyword evidence="2" id="KW-1185">Reference proteome</keyword>
<sequence length="337" mass="37639">NVYIERASHRVTKPAFAAKLNAKHLVDDDLFNAAVVSFGSFGFIHGVLIETEPLYLLECYRKRETNPALRAMLETLDFTHADFLPYGSELPHHFQITFNPHDMAKGAYVTTMYKRPYTDNYTPPVTESGFGPGDDAPAFIGLASDAIPASVPLVVNNVVKGSYKTFQNVVGTRGEIFGDTELRGKLISAAMGMPLTEVNRVLNLMLELNGDNRFGPFAGVYALRFVKATAATLGFTHFAPQTCVLELDCVWSQRMLKFIDEAWRRLDEAGIPYTFHWGKQCGLNNDRMLNGYGQARIDSWKKARRALLPPEVRKAFNNEQIDAWGLCHEGQEASPIV</sequence>
<evidence type="ECO:0000313" key="1">
    <source>
        <dbReference type="EMBL" id="MBT1690441.1"/>
    </source>
</evidence>
<accession>A0AAP2GKG8</accession>
<proteinExistence type="predicted"/>
<protein>
    <submittedName>
        <fullName evidence="1">FAD-binding protein</fullName>
    </submittedName>
</protein>
<dbReference type="AlphaFoldDB" id="A0AAP2GKG8"/>
<evidence type="ECO:0000313" key="2">
    <source>
        <dbReference type="Proteomes" id="UP001319180"/>
    </source>
</evidence>
<comment type="caution">
    <text evidence="1">The sequence shown here is derived from an EMBL/GenBank/DDBJ whole genome shotgun (WGS) entry which is preliminary data.</text>
</comment>
<gene>
    <name evidence="1" type="ORF">KK078_28000</name>
</gene>
<feature type="non-terminal residue" evidence="1">
    <location>
        <position position="1"/>
    </location>
</feature>
<name>A0AAP2GKG8_9BACT</name>